<dbReference type="AlphaFoldDB" id="A0A820PHC8"/>
<accession>A0A820PHC8</accession>
<reference evidence="1" key="1">
    <citation type="submission" date="2021-02" db="EMBL/GenBank/DDBJ databases">
        <authorList>
            <person name="Nowell W R."/>
        </authorList>
    </citation>
    <scope>NUCLEOTIDE SEQUENCE</scope>
</reference>
<gene>
    <name evidence="1" type="ORF">OKA104_LOCUS51803</name>
</gene>
<evidence type="ECO:0000313" key="2">
    <source>
        <dbReference type="Proteomes" id="UP000663881"/>
    </source>
</evidence>
<dbReference type="EMBL" id="CAJOAY010028800">
    <property type="protein sequence ID" value="CAF4408439.1"/>
    <property type="molecule type" value="Genomic_DNA"/>
</dbReference>
<sequence length="83" mass="9360">KKEQEKFNDYSINTDDAWEIDDGAMSLKLIDSDDNDDQSQILNISKQTVDEVASRVIQQHKSKIQSNKITLDASAGNKNHVIL</sequence>
<evidence type="ECO:0000313" key="1">
    <source>
        <dbReference type="EMBL" id="CAF4408439.1"/>
    </source>
</evidence>
<name>A0A820PHC8_9BILA</name>
<comment type="caution">
    <text evidence="1">The sequence shown here is derived from an EMBL/GenBank/DDBJ whole genome shotgun (WGS) entry which is preliminary data.</text>
</comment>
<organism evidence="1 2">
    <name type="scientific">Adineta steineri</name>
    <dbReference type="NCBI Taxonomy" id="433720"/>
    <lineage>
        <taxon>Eukaryota</taxon>
        <taxon>Metazoa</taxon>
        <taxon>Spiralia</taxon>
        <taxon>Gnathifera</taxon>
        <taxon>Rotifera</taxon>
        <taxon>Eurotatoria</taxon>
        <taxon>Bdelloidea</taxon>
        <taxon>Adinetida</taxon>
        <taxon>Adinetidae</taxon>
        <taxon>Adineta</taxon>
    </lineage>
</organism>
<dbReference type="Proteomes" id="UP000663881">
    <property type="component" value="Unassembled WGS sequence"/>
</dbReference>
<proteinExistence type="predicted"/>
<protein>
    <submittedName>
        <fullName evidence="1">Uncharacterized protein</fullName>
    </submittedName>
</protein>
<feature type="non-terminal residue" evidence="1">
    <location>
        <position position="1"/>
    </location>
</feature>